<keyword evidence="1" id="KW-0472">Membrane</keyword>
<keyword evidence="1" id="KW-0812">Transmembrane</keyword>
<evidence type="ECO:0000313" key="4">
    <source>
        <dbReference type="Proteomes" id="UP000501914"/>
    </source>
</evidence>
<keyword evidence="1" id="KW-1133">Transmembrane helix</keyword>
<accession>A0A6H0WDT6</accession>
<dbReference type="InterPro" id="IPR025588">
    <property type="entry name" value="YcxB-like_C"/>
</dbReference>
<sequence length="179" mass="21528">MIQHSVFLEGAISLRDMRYYFLYQQRKAAVIYYIDLFLLSTLVYSIIGFPFTVYYNETLELIYNGIFIAVISLIFTLLFIAFLYLRLRNGYKNNERLKRKRTYTVNRQGIHIHSKNYDTLFEWDEIKGAAEYKHLFSIKTSSRQLILVPQRFFTFENERHSFRQLLKEHVPAKQVKLQS</sequence>
<dbReference type="Pfam" id="PF14317">
    <property type="entry name" value="YcxB"/>
    <property type="match status" value="1"/>
</dbReference>
<evidence type="ECO:0000259" key="2">
    <source>
        <dbReference type="Pfam" id="PF14317"/>
    </source>
</evidence>
<protein>
    <submittedName>
        <fullName evidence="3">YcxB family protein</fullName>
    </submittedName>
</protein>
<keyword evidence="4" id="KW-1185">Reference proteome</keyword>
<dbReference type="KEGG" id="bteq:G4P54_01980"/>
<gene>
    <name evidence="3" type="ORF">G4P54_01980</name>
</gene>
<dbReference type="Proteomes" id="UP000501914">
    <property type="component" value="Chromosome"/>
</dbReference>
<organism evidence="3 4">
    <name type="scientific">Bacillus tequilensis</name>
    <dbReference type="NCBI Taxonomy" id="227866"/>
    <lineage>
        <taxon>Bacteria</taxon>
        <taxon>Bacillati</taxon>
        <taxon>Bacillota</taxon>
        <taxon>Bacilli</taxon>
        <taxon>Bacillales</taxon>
        <taxon>Bacillaceae</taxon>
        <taxon>Bacillus</taxon>
    </lineage>
</organism>
<evidence type="ECO:0000256" key="1">
    <source>
        <dbReference type="SAM" id="Phobius"/>
    </source>
</evidence>
<evidence type="ECO:0000313" key="3">
    <source>
        <dbReference type="EMBL" id="QIW78692.1"/>
    </source>
</evidence>
<dbReference type="EMBL" id="CP048852">
    <property type="protein sequence ID" value="QIW78692.1"/>
    <property type="molecule type" value="Genomic_DNA"/>
</dbReference>
<feature type="transmembrane region" description="Helical" evidence="1">
    <location>
        <begin position="61"/>
        <end position="85"/>
    </location>
</feature>
<proteinExistence type="predicted"/>
<reference evidence="3 4" key="1">
    <citation type="submission" date="2020-02" db="EMBL/GenBank/DDBJ databases">
        <title>Genome sequencing, annotation and comparative genomic analysis of Bacillus tequilensis EA-CB0015, an effective biological control agent against Pseudocercospora fijiensis in banana plants.</title>
        <authorList>
            <person name="Cuellar-Gaviria T.Z."/>
            <person name="Ju K.-S."/>
            <person name="Villegas-Escobar V."/>
        </authorList>
    </citation>
    <scope>NUCLEOTIDE SEQUENCE [LARGE SCALE GENOMIC DNA]</scope>
    <source>
        <strain evidence="3 4">EA-CB0015</strain>
    </source>
</reference>
<feature type="domain" description="YcxB-like C-terminal" evidence="2">
    <location>
        <begin position="107"/>
        <end position="159"/>
    </location>
</feature>
<dbReference type="RefSeq" id="WP_167871618.1">
    <property type="nucleotide sequence ID" value="NZ_CP048852.1"/>
</dbReference>
<name>A0A6H0WDT6_9BACI</name>
<dbReference type="AlphaFoldDB" id="A0A6H0WDT6"/>
<feature type="transmembrane region" description="Helical" evidence="1">
    <location>
        <begin position="30"/>
        <end position="55"/>
    </location>
</feature>